<dbReference type="GO" id="GO:0008017">
    <property type="term" value="F:microtubule binding"/>
    <property type="evidence" value="ECO:0007669"/>
    <property type="project" value="InterPro"/>
</dbReference>
<dbReference type="GO" id="GO:0007052">
    <property type="term" value="P:mitotic spindle organization"/>
    <property type="evidence" value="ECO:0007669"/>
    <property type="project" value="TreeGrafter"/>
</dbReference>
<dbReference type="GO" id="GO:0007018">
    <property type="term" value="P:microtubule-based movement"/>
    <property type="evidence" value="ECO:0007669"/>
    <property type="project" value="InterPro"/>
</dbReference>
<reference evidence="5 6" key="1">
    <citation type="submission" date="2024-01" db="EMBL/GenBank/DDBJ databases">
        <title>Genome assemblies of Stephania.</title>
        <authorList>
            <person name="Yang L."/>
        </authorList>
    </citation>
    <scope>NUCLEOTIDE SEQUENCE [LARGE SCALE GENOMIC DNA]</scope>
    <source>
        <strain evidence="5">YNDBR</strain>
        <tissue evidence="5">Leaf</tissue>
    </source>
</reference>
<sequence>MRQKKGQFPHQASVTRQSRCLNEENLLFFFRLCFSARRRVIRETPRTTRIEDAPLVRKHNGLACGANGSLRSRKESGNCPQVKTRTKVEPYSIPSPVQIGSHVFIFDHVYSGTSSSSYRIFEDCISPLVDAFFSGDKATVLAYGRTGSGKTYSMGTNYNAESNSIGIIPKVMESIFSKVEETKDNSEFLIRVSFIEIFNEEVFDLLEGISSTKSSLPHRAPIQIRETTNGGISLHGVSEPEVRSQEEMTSFLSHGSISRATGSTNMNAQSRGDLRPDPRFDAVNVIALVIQEDDNDILDSFVLLHGDVAESCKRDYDQQASET</sequence>
<evidence type="ECO:0000256" key="1">
    <source>
        <dbReference type="ARBA" id="ARBA00023175"/>
    </source>
</evidence>
<accession>A0AAP0LFJ5</accession>
<feature type="domain" description="Kinesin motor" evidence="4">
    <location>
        <begin position="49"/>
        <end position="271"/>
    </location>
</feature>
<protein>
    <recommendedName>
        <fullName evidence="4">Kinesin motor domain-containing protein</fullName>
    </recommendedName>
</protein>
<keyword evidence="2" id="KW-0547">Nucleotide-binding</keyword>
<dbReference type="InterPro" id="IPR027640">
    <property type="entry name" value="Kinesin-like_fam"/>
</dbReference>
<evidence type="ECO:0000256" key="2">
    <source>
        <dbReference type="PROSITE-ProRule" id="PRU00283"/>
    </source>
</evidence>
<dbReference type="InterPro" id="IPR036961">
    <property type="entry name" value="Kinesin_motor_dom_sf"/>
</dbReference>
<dbReference type="GO" id="GO:0051231">
    <property type="term" value="P:spindle elongation"/>
    <property type="evidence" value="ECO:0007669"/>
    <property type="project" value="TreeGrafter"/>
</dbReference>
<dbReference type="PANTHER" id="PTHR47969:SF6">
    <property type="entry name" value="KINESIN-LIKE PROTEIN KIN-4C"/>
    <property type="match status" value="1"/>
</dbReference>
<dbReference type="AlphaFoldDB" id="A0AAP0LFJ5"/>
<dbReference type="Pfam" id="PF00225">
    <property type="entry name" value="Kinesin"/>
    <property type="match status" value="1"/>
</dbReference>
<dbReference type="EMBL" id="JBBNAF010000001">
    <property type="protein sequence ID" value="KAK9169262.1"/>
    <property type="molecule type" value="Genomic_DNA"/>
</dbReference>
<keyword evidence="1 2" id="KW-0505">Motor protein</keyword>
<dbReference type="PANTHER" id="PTHR47969">
    <property type="entry name" value="CHROMOSOME-ASSOCIATED KINESIN KIF4A-RELATED"/>
    <property type="match status" value="1"/>
</dbReference>
<feature type="compositionally biased region" description="Polar residues" evidence="3">
    <location>
        <begin position="256"/>
        <end position="270"/>
    </location>
</feature>
<dbReference type="InterPro" id="IPR027417">
    <property type="entry name" value="P-loop_NTPase"/>
</dbReference>
<comment type="similarity">
    <text evidence="2">Belongs to the TRAFAC class myosin-kinesin ATPase superfamily. Kinesin family.</text>
</comment>
<dbReference type="PROSITE" id="PS50067">
    <property type="entry name" value="KINESIN_MOTOR_2"/>
    <property type="match status" value="1"/>
</dbReference>
<feature type="binding site" evidence="2">
    <location>
        <begin position="144"/>
        <end position="151"/>
    </location>
    <ligand>
        <name>ATP</name>
        <dbReference type="ChEBI" id="CHEBI:30616"/>
    </ligand>
</feature>
<dbReference type="Proteomes" id="UP001420932">
    <property type="component" value="Unassembled WGS sequence"/>
</dbReference>
<dbReference type="SUPFAM" id="SSF52540">
    <property type="entry name" value="P-loop containing nucleoside triphosphate hydrolases"/>
    <property type="match status" value="1"/>
</dbReference>
<evidence type="ECO:0000259" key="4">
    <source>
        <dbReference type="PROSITE" id="PS50067"/>
    </source>
</evidence>
<keyword evidence="2" id="KW-0067">ATP-binding</keyword>
<dbReference type="Gene3D" id="3.40.850.10">
    <property type="entry name" value="Kinesin motor domain"/>
    <property type="match status" value="1"/>
</dbReference>
<evidence type="ECO:0000256" key="3">
    <source>
        <dbReference type="SAM" id="MobiDB-lite"/>
    </source>
</evidence>
<evidence type="ECO:0000313" key="6">
    <source>
        <dbReference type="Proteomes" id="UP001420932"/>
    </source>
</evidence>
<feature type="region of interest" description="Disordered" evidence="3">
    <location>
        <begin position="256"/>
        <end position="275"/>
    </location>
</feature>
<dbReference type="InterPro" id="IPR001752">
    <property type="entry name" value="Kinesin_motor_dom"/>
</dbReference>
<dbReference type="GO" id="GO:0003777">
    <property type="term" value="F:microtubule motor activity"/>
    <property type="evidence" value="ECO:0007669"/>
    <property type="project" value="InterPro"/>
</dbReference>
<organism evidence="5 6">
    <name type="scientific">Stephania yunnanensis</name>
    <dbReference type="NCBI Taxonomy" id="152371"/>
    <lineage>
        <taxon>Eukaryota</taxon>
        <taxon>Viridiplantae</taxon>
        <taxon>Streptophyta</taxon>
        <taxon>Embryophyta</taxon>
        <taxon>Tracheophyta</taxon>
        <taxon>Spermatophyta</taxon>
        <taxon>Magnoliopsida</taxon>
        <taxon>Ranunculales</taxon>
        <taxon>Menispermaceae</taxon>
        <taxon>Menispermoideae</taxon>
        <taxon>Cissampelideae</taxon>
        <taxon>Stephania</taxon>
    </lineage>
</organism>
<proteinExistence type="inferred from homology"/>
<name>A0AAP0LFJ5_9MAGN</name>
<evidence type="ECO:0000313" key="5">
    <source>
        <dbReference type="EMBL" id="KAK9169262.1"/>
    </source>
</evidence>
<gene>
    <name evidence="5" type="ORF">Syun_001402</name>
</gene>
<dbReference type="GO" id="GO:0005524">
    <property type="term" value="F:ATP binding"/>
    <property type="evidence" value="ECO:0007669"/>
    <property type="project" value="UniProtKB-UniRule"/>
</dbReference>
<comment type="caution">
    <text evidence="5">The sequence shown here is derived from an EMBL/GenBank/DDBJ whole genome shotgun (WGS) entry which is preliminary data.</text>
</comment>
<dbReference type="SMART" id="SM00129">
    <property type="entry name" value="KISc"/>
    <property type="match status" value="1"/>
</dbReference>
<keyword evidence="6" id="KW-1185">Reference proteome</keyword>
<dbReference type="GO" id="GO:0005875">
    <property type="term" value="C:microtubule associated complex"/>
    <property type="evidence" value="ECO:0007669"/>
    <property type="project" value="TreeGrafter"/>
</dbReference>